<dbReference type="Pfam" id="PF00392">
    <property type="entry name" value="GntR"/>
    <property type="match status" value="1"/>
</dbReference>
<feature type="domain" description="HTH gntR-type" evidence="4">
    <location>
        <begin position="2"/>
        <end position="69"/>
    </location>
</feature>
<name>A0A366I094_9GAMM</name>
<dbReference type="PANTHER" id="PTHR43537:SF24">
    <property type="entry name" value="GLUCONATE OPERON TRANSCRIPTIONAL REPRESSOR"/>
    <property type="match status" value="1"/>
</dbReference>
<keyword evidence="2" id="KW-0238">DNA-binding</keyword>
<evidence type="ECO:0000256" key="2">
    <source>
        <dbReference type="ARBA" id="ARBA00023125"/>
    </source>
</evidence>
<dbReference type="GO" id="GO:0003677">
    <property type="term" value="F:DNA binding"/>
    <property type="evidence" value="ECO:0007669"/>
    <property type="project" value="UniProtKB-KW"/>
</dbReference>
<protein>
    <submittedName>
        <fullName evidence="5">Regulatory GntR family protein</fullName>
    </submittedName>
</protein>
<dbReference type="EMBL" id="QNRY01000046">
    <property type="protein sequence ID" value="RBP58786.1"/>
    <property type="molecule type" value="Genomic_DNA"/>
</dbReference>
<keyword evidence="6" id="KW-1185">Reference proteome</keyword>
<dbReference type="InterPro" id="IPR036390">
    <property type="entry name" value="WH_DNA-bd_sf"/>
</dbReference>
<dbReference type="SMART" id="SM00345">
    <property type="entry name" value="HTH_GNTR"/>
    <property type="match status" value="1"/>
</dbReference>
<sequence>MYEIKVDVFDKLRSWIIEGRFHEGQYINLGELCCSLKVSQVPVREVLIRLSERGLLTWERKRGFKIASCDPHECASILQMKRTIFTNAMNRLCPQHLSPDNLRNVRDRINSASSEDLSWAELSTL</sequence>
<gene>
    <name evidence="5" type="ORF">DES54_14623</name>
</gene>
<evidence type="ECO:0000313" key="6">
    <source>
        <dbReference type="Proteomes" id="UP000253046"/>
    </source>
</evidence>
<dbReference type="GO" id="GO:0003700">
    <property type="term" value="F:DNA-binding transcription factor activity"/>
    <property type="evidence" value="ECO:0007669"/>
    <property type="project" value="InterPro"/>
</dbReference>
<dbReference type="OrthoDB" id="8066003at2"/>
<accession>A0A366I094</accession>
<evidence type="ECO:0000259" key="4">
    <source>
        <dbReference type="PROSITE" id="PS50949"/>
    </source>
</evidence>
<dbReference type="InterPro" id="IPR036388">
    <property type="entry name" value="WH-like_DNA-bd_sf"/>
</dbReference>
<evidence type="ECO:0000313" key="5">
    <source>
        <dbReference type="EMBL" id="RBP58786.1"/>
    </source>
</evidence>
<dbReference type="PANTHER" id="PTHR43537">
    <property type="entry name" value="TRANSCRIPTIONAL REGULATOR, GNTR FAMILY"/>
    <property type="match status" value="1"/>
</dbReference>
<dbReference type="Proteomes" id="UP000253046">
    <property type="component" value="Unassembled WGS sequence"/>
</dbReference>
<dbReference type="InterPro" id="IPR000524">
    <property type="entry name" value="Tscrpt_reg_HTH_GntR"/>
</dbReference>
<keyword evidence="3" id="KW-0804">Transcription</keyword>
<dbReference type="RefSeq" id="WP_113868899.1">
    <property type="nucleotide sequence ID" value="NZ_AGJP01000001.1"/>
</dbReference>
<dbReference type="Gene3D" id="1.10.10.10">
    <property type="entry name" value="Winged helix-like DNA-binding domain superfamily/Winged helix DNA-binding domain"/>
    <property type="match status" value="1"/>
</dbReference>
<dbReference type="PROSITE" id="PS50949">
    <property type="entry name" value="HTH_GNTR"/>
    <property type="match status" value="1"/>
</dbReference>
<organism evidence="5 6">
    <name type="scientific">Brenneria salicis ATCC 15712 = DSM 30166</name>
    <dbReference type="NCBI Taxonomy" id="714314"/>
    <lineage>
        <taxon>Bacteria</taxon>
        <taxon>Pseudomonadati</taxon>
        <taxon>Pseudomonadota</taxon>
        <taxon>Gammaproteobacteria</taxon>
        <taxon>Enterobacterales</taxon>
        <taxon>Pectobacteriaceae</taxon>
        <taxon>Brenneria</taxon>
    </lineage>
</organism>
<evidence type="ECO:0000256" key="1">
    <source>
        <dbReference type="ARBA" id="ARBA00023015"/>
    </source>
</evidence>
<reference evidence="5 6" key="1">
    <citation type="submission" date="2018-06" db="EMBL/GenBank/DDBJ databases">
        <title>Genomic Encyclopedia of Type Strains, Phase IV (KMG-IV): sequencing the most valuable type-strain genomes for metagenomic binning, comparative biology and taxonomic classification.</title>
        <authorList>
            <person name="Goeker M."/>
        </authorList>
    </citation>
    <scope>NUCLEOTIDE SEQUENCE [LARGE SCALE GENOMIC DNA]</scope>
    <source>
        <strain evidence="5 6">DSM 30166</strain>
    </source>
</reference>
<comment type="caution">
    <text evidence="5">The sequence shown here is derived from an EMBL/GenBank/DDBJ whole genome shotgun (WGS) entry which is preliminary data.</text>
</comment>
<dbReference type="SUPFAM" id="SSF46785">
    <property type="entry name" value="Winged helix' DNA-binding domain"/>
    <property type="match status" value="1"/>
</dbReference>
<evidence type="ECO:0000256" key="3">
    <source>
        <dbReference type="ARBA" id="ARBA00023163"/>
    </source>
</evidence>
<proteinExistence type="predicted"/>
<keyword evidence="1" id="KW-0805">Transcription regulation</keyword>
<dbReference type="AlphaFoldDB" id="A0A366I094"/>